<dbReference type="EC" id="2.3.1.-" evidence="6"/>
<dbReference type="GO" id="GO:0031405">
    <property type="term" value="F:lipoic acid binding"/>
    <property type="evidence" value="ECO:0007669"/>
    <property type="project" value="TreeGrafter"/>
</dbReference>
<dbReference type="InterPro" id="IPR001078">
    <property type="entry name" value="2-oxoacid_DH_actylTfrase"/>
</dbReference>
<dbReference type="GO" id="GO:0016407">
    <property type="term" value="F:acetyltransferase activity"/>
    <property type="evidence" value="ECO:0007669"/>
    <property type="project" value="TreeGrafter"/>
</dbReference>
<dbReference type="PROSITE" id="PS50968">
    <property type="entry name" value="BIOTINYL_LIPOYL"/>
    <property type="match status" value="1"/>
</dbReference>
<dbReference type="Gene3D" id="4.10.320.10">
    <property type="entry name" value="E3-binding domain"/>
    <property type="match status" value="1"/>
</dbReference>
<feature type="domain" description="Lipoyl-binding" evidence="8">
    <location>
        <begin position="2"/>
        <end position="77"/>
    </location>
</feature>
<dbReference type="Gene3D" id="2.40.50.100">
    <property type="match status" value="1"/>
</dbReference>
<dbReference type="PANTHER" id="PTHR43178">
    <property type="entry name" value="DIHYDROLIPOAMIDE ACETYLTRANSFERASE COMPONENT OF PYRUVATE DEHYDROGENASE COMPLEX"/>
    <property type="match status" value="1"/>
</dbReference>
<dbReference type="PROSITE" id="PS00189">
    <property type="entry name" value="LIPOYL"/>
    <property type="match status" value="1"/>
</dbReference>
<keyword evidence="5 6" id="KW-0012">Acyltransferase</keyword>
<name>A0A0P6X9L6_9CHLR</name>
<dbReference type="InterPro" id="IPR004167">
    <property type="entry name" value="PSBD"/>
</dbReference>
<dbReference type="EMBL" id="LGHJ01000012">
    <property type="protein sequence ID" value="KPL76387.1"/>
    <property type="molecule type" value="Genomic_DNA"/>
</dbReference>
<dbReference type="STRING" id="360411.AC812_06975"/>
<comment type="similarity">
    <text evidence="2 6">Belongs to the 2-oxoacid dehydrogenase family.</text>
</comment>
<dbReference type="PANTHER" id="PTHR43178:SF5">
    <property type="entry name" value="LIPOAMIDE ACYLTRANSFERASE COMPONENT OF BRANCHED-CHAIN ALPHA-KETO ACID DEHYDROGENASE COMPLEX, MITOCHONDRIAL"/>
    <property type="match status" value="1"/>
</dbReference>
<comment type="cofactor">
    <cofactor evidence="1 6">
        <name>(R)-lipoate</name>
        <dbReference type="ChEBI" id="CHEBI:83088"/>
    </cofactor>
</comment>
<dbReference type="AlphaFoldDB" id="A0A0P6X9L6"/>
<dbReference type="SUPFAM" id="SSF47005">
    <property type="entry name" value="Peripheral subunit-binding domain of 2-oxo acid dehydrogenase complex"/>
    <property type="match status" value="1"/>
</dbReference>
<dbReference type="InterPro" id="IPR011053">
    <property type="entry name" value="Single_hybrid_motif"/>
</dbReference>
<dbReference type="InterPro" id="IPR003016">
    <property type="entry name" value="2-oxoA_DH_lipoyl-BS"/>
</dbReference>
<keyword evidence="4 6" id="KW-0450">Lipoyl</keyword>
<protein>
    <recommendedName>
        <fullName evidence="6">Dihydrolipoamide acetyltransferase component of pyruvate dehydrogenase complex</fullName>
        <ecNumber evidence="6">2.3.1.-</ecNumber>
    </recommendedName>
</protein>
<dbReference type="SUPFAM" id="SSF51230">
    <property type="entry name" value="Single hybrid motif"/>
    <property type="match status" value="1"/>
</dbReference>
<organism evidence="10 11">
    <name type="scientific">Bellilinea caldifistulae</name>
    <dbReference type="NCBI Taxonomy" id="360411"/>
    <lineage>
        <taxon>Bacteria</taxon>
        <taxon>Bacillati</taxon>
        <taxon>Chloroflexota</taxon>
        <taxon>Anaerolineae</taxon>
        <taxon>Anaerolineales</taxon>
        <taxon>Anaerolineaceae</taxon>
        <taxon>Bellilinea</taxon>
    </lineage>
</organism>
<dbReference type="CDD" id="cd06849">
    <property type="entry name" value="lipoyl_domain"/>
    <property type="match status" value="1"/>
</dbReference>
<evidence type="ECO:0000256" key="6">
    <source>
        <dbReference type="RuleBase" id="RU003423"/>
    </source>
</evidence>
<dbReference type="InterPro" id="IPR000089">
    <property type="entry name" value="Biotin_lipoyl"/>
</dbReference>
<dbReference type="Pfam" id="PF00364">
    <property type="entry name" value="Biotin_lipoyl"/>
    <property type="match status" value="1"/>
</dbReference>
<evidence type="ECO:0000313" key="10">
    <source>
        <dbReference type="EMBL" id="KPL76387.1"/>
    </source>
</evidence>
<evidence type="ECO:0000259" key="9">
    <source>
        <dbReference type="PROSITE" id="PS51826"/>
    </source>
</evidence>
<dbReference type="GO" id="GO:0005737">
    <property type="term" value="C:cytoplasm"/>
    <property type="evidence" value="ECO:0007669"/>
    <property type="project" value="TreeGrafter"/>
</dbReference>
<dbReference type="PROSITE" id="PS51826">
    <property type="entry name" value="PSBD"/>
    <property type="match status" value="1"/>
</dbReference>
<evidence type="ECO:0000259" key="8">
    <source>
        <dbReference type="PROSITE" id="PS50968"/>
    </source>
</evidence>
<feature type="domain" description="Peripheral subunit-binding (PSBD)" evidence="9">
    <location>
        <begin position="120"/>
        <end position="157"/>
    </location>
</feature>
<dbReference type="SUPFAM" id="SSF52777">
    <property type="entry name" value="CoA-dependent acyltransferases"/>
    <property type="match status" value="1"/>
</dbReference>
<evidence type="ECO:0000256" key="3">
    <source>
        <dbReference type="ARBA" id="ARBA00022679"/>
    </source>
</evidence>
<dbReference type="Proteomes" id="UP000050514">
    <property type="component" value="Unassembled WGS sequence"/>
</dbReference>
<feature type="region of interest" description="Disordered" evidence="7">
    <location>
        <begin position="91"/>
        <end position="114"/>
    </location>
</feature>
<sequence>MATKVIMPQLGESVVEGTVTRWLKQEGEMVEEFESLLEVNTDKVDSEIPSPAAGTLLKIVVPEGETVKAGTVIAWIGEPGESIPDEVGAVHPSAAEKPKQAQPESAVAVPAPGRDRDLGFISPVVARLAQEYQVDLSQIRGSGQGGRITKKDVLAYLEQREQQPVAEQPAIWETPGEGDLFRPTELMFPGSQPAMETKPVPPVQQPGDLPPGSRLIPHTKMRRSIAEHMVFSKRTAPHVTTVMEADLKQVVAHREANKALFARDGVNLTYTAYFAAAVIAALKAFPQVNSSWSEEGLILHSEIHLGIAVSLGEEGLIVPVIRRADGLSLLGLARAINDLAHRARAHRLLPDEVKGGTFSITNHGIGGSLFATPVINQPQCGILGVGAIQKRAVVVEGDAIAVRPMVYLSFTFDHRILDGASADGFLGKVVETLQNWSV</sequence>
<gene>
    <name evidence="10" type="ORF">AC812_06975</name>
</gene>
<dbReference type="PATRIC" id="fig|360411.5.peg.1523"/>
<evidence type="ECO:0000256" key="1">
    <source>
        <dbReference type="ARBA" id="ARBA00001938"/>
    </source>
</evidence>
<evidence type="ECO:0000256" key="7">
    <source>
        <dbReference type="SAM" id="MobiDB-lite"/>
    </source>
</evidence>
<accession>A0A0P6X9L6</accession>
<dbReference type="OrthoDB" id="9805770at2"/>
<evidence type="ECO:0000256" key="2">
    <source>
        <dbReference type="ARBA" id="ARBA00007317"/>
    </source>
</evidence>
<dbReference type="Pfam" id="PF00198">
    <property type="entry name" value="2-oxoacid_dh"/>
    <property type="match status" value="1"/>
</dbReference>
<keyword evidence="3 6" id="KW-0808">Transferase</keyword>
<evidence type="ECO:0000313" key="11">
    <source>
        <dbReference type="Proteomes" id="UP000050514"/>
    </source>
</evidence>
<dbReference type="InterPro" id="IPR023213">
    <property type="entry name" value="CAT-like_dom_sf"/>
</dbReference>
<dbReference type="Gene3D" id="3.30.559.10">
    <property type="entry name" value="Chloramphenicol acetyltransferase-like domain"/>
    <property type="match status" value="1"/>
</dbReference>
<proteinExistence type="inferred from homology"/>
<dbReference type="RefSeq" id="WP_061919475.1">
    <property type="nucleotide sequence ID" value="NZ_DF967971.1"/>
</dbReference>
<evidence type="ECO:0000256" key="5">
    <source>
        <dbReference type="ARBA" id="ARBA00023315"/>
    </source>
</evidence>
<evidence type="ECO:0000256" key="4">
    <source>
        <dbReference type="ARBA" id="ARBA00022823"/>
    </source>
</evidence>
<dbReference type="InterPro" id="IPR050743">
    <property type="entry name" value="2-oxoacid_DH_E2_comp"/>
</dbReference>
<keyword evidence="11" id="KW-1185">Reference proteome</keyword>
<dbReference type="Pfam" id="PF02817">
    <property type="entry name" value="E3_binding"/>
    <property type="match status" value="1"/>
</dbReference>
<dbReference type="InterPro" id="IPR036625">
    <property type="entry name" value="E3-bd_dom_sf"/>
</dbReference>
<comment type="caution">
    <text evidence="10">The sequence shown here is derived from an EMBL/GenBank/DDBJ whole genome shotgun (WGS) entry which is preliminary data.</text>
</comment>
<reference evidence="10 11" key="1">
    <citation type="submission" date="2015-07" db="EMBL/GenBank/DDBJ databases">
        <title>Draft genome of Bellilinea caldifistulae DSM 17877.</title>
        <authorList>
            <person name="Hemp J."/>
            <person name="Ward L.M."/>
            <person name="Pace L.A."/>
            <person name="Fischer W.W."/>
        </authorList>
    </citation>
    <scope>NUCLEOTIDE SEQUENCE [LARGE SCALE GENOMIC DNA]</scope>
    <source>
        <strain evidence="10 11">GOMI-1</strain>
    </source>
</reference>